<gene>
    <name evidence="1" type="ORF">QJS35_28960</name>
</gene>
<dbReference type="Proteomes" id="UP001493487">
    <property type="component" value="Unassembled WGS sequence"/>
</dbReference>
<reference evidence="1 2" key="1">
    <citation type="journal article" date="2023" name="Genome Announc.">
        <title>Pan-Genome Analyses of the Genus Cohnella and Proposal of the Novel Species Cohnella silvisoli sp. nov., Isolated from Forest Soil.</title>
        <authorList>
            <person name="Wang C."/>
            <person name="Mao L."/>
            <person name="Bao G."/>
            <person name="Zhu H."/>
        </authorList>
    </citation>
    <scope>NUCLEOTIDE SEQUENCE [LARGE SCALE GENOMIC DNA]</scope>
    <source>
        <strain evidence="1 2">NL03-T5-1</strain>
    </source>
</reference>
<keyword evidence="2" id="KW-1185">Reference proteome</keyword>
<organism evidence="1 2">
    <name type="scientific">Cohnella silvisoli</name>
    <dbReference type="NCBI Taxonomy" id="2873699"/>
    <lineage>
        <taxon>Bacteria</taxon>
        <taxon>Bacillati</taxon>
        <taxon>Bacillota</taxon>
        <taxon>Bacilli</taxon>
        <taxon>Bacillales</taxon>
        <taxon>Paenibacillaceae</taxon>
        <taxon>Cohnella</taxon>
    </lineage>
</organism>
<accession>A0ABV1L218</accession>
<dbReference type="RefSeq" id="WP_232189498.1">
    <property type="nucleotide sequence ID" value="NZ_JAIOAP010000020.1"/>
</dbReference>
<evidence type="ECO:0000313" key="2">
    <source>
        <dbReference type="Proteomes" id="UP001493487"/>
    </source>
</evidence>
<evidence type="ECO:0000313" key="1">
    <source>
        <dbReference type="EMBL" id="MEQ4486409.1"/>
    </source>
</evidence>
<dbReference type="EMBL" id="JASKHM010000021">
    <property type="protein sequence ID" value="MEQ4486409.1"/>
    <property type="molecule type" value="Genomic_DNA"/>
</dbReference>
<evidence type="ECO:0008006" key="3">
    <source>
        <dbReference type="Google" id="ProtNLM"/>
    </source>
</evidence>
<comment type="caution">
    <text evidence="1">The sequence shown here is derived from an EMBL/GenBank/DDBJ whole genome shotgun (WGS) entry which is preliminary data.</text>
</comment>
<protein>
    <recommendedName>
        <fullName evidence="3">Phage gp6-like head-tail connector protein</fullName>
    </recommendedName>
</protein>
<name>A0ABV1L218_9BACL</name>
<proteinExistence type="predicted"/>
<sequence>MTPTPDILTELRELLDEEIPVNGTEADTAFTNSRLSSILSDSVNIYAAAAEGWRRKAAKIQKKLDGIGSYQVGTERYEYISLSTALAAALKVASTFEEQAVKKTPGISSMMFKLTPPEVL</sequence>